<dbReference type="GO" id="GO:0005886">
    <property type="term" value="C:plasma membrane"/>
    <property type="evidence" value="ECO:0007669"/>
    <property type="project" value="UniProtKB-SubCell"/>
</dbReference>
<organism evidence="3 4">
    <name type="scientific">Phytoactinopolyspora halophila</name>
    <dbReference type="NCBI Taxonomy" id="1981511"/>
    <lineage>
        <taxon>Bacteria</taxon>
        <taxon>Bacillati</taxon>
        <taxon>Actinomycetota</taxon>
        <taxon>Actinomycetes</taxon>
        <taxon>Jiangellales</taxon>
        <taxon>Jiangellaceae</taxon>
        <taxon>Phytoactinopolyspora</taxon>
    </lineage>
</organism>
<feature type="transmembrane region" description="Helical" evidence="2">
    <location>
        <begin position="281"/>
        <end position="299"/>
    </location>
</feature>
<feature type="transmembrane region" description="Helical" evidence="2">
    <location>
        <begin position="333"/>
        <end position="357"/>
    </location>
</feature>
<keyword evidence="2" id="KW-1133">Transmembrane helix</keyword>
<dbReference type="EMBL" id="QMIG01000039">
    <property type="protein sequence ID" value="RAW09590.1"/>
    <property type="molecule type" value="Genomic_DNA"/>
</dbReference>
<gene>
    <name evidence="3" type="ORF">DPM12_20740</name>
</gene>
<dbReference type="AlphaFoldDB" id="A0A329QB12"/>
<feature type="region of interest" description="Disordered" evidence="1">
    <location>
        <begin position="66"/>
        <end position="94"/>
    </location>
</feature>
<reference evidence="3 4" key="1">
    <citation type="submission" date="2018-06" db="EMBL/GenBank/DDBJ databases">
        <title>Phytoactinopolyspora halophila sp. nov., a novel halophilic actinomycete isolated from a saline soil in China.</title>
        <authorList>
            <person name="Tang S.-K."/>
        </authorList>
    </citation>
    <scope>NUCLEOTIDE SEQUENCE [LARGE SCALE GENOMIC DNA]</scope>
    <source>
        <strain evidence="3 4">YIM 96934</strain>
    </source>
</reference>
<dbReference type="Pfam" id="PF12679">
    <property type="entry name" value="ABC2_membrane_2"/>
    <property type="match status" value="1"/>
</dbReference>
<keyword evidence="2" id="KW-0812">Transmembrane</keyword>
<evidence type="ECO:0000256" key="2">
    <source>
        <dbReference type="SAM" id="Phobius"/>
    </source>
</evidence>
<feature type="compositionally biased region" description="Basic and acidic residues" evidence="1">
    <location>
        <begin position="117"/>
        <end position="140"/>
    </location>
</feature>
<dbReference type="Proteomes" id="UP000250462">
    <property type="component" value="Unassembled WGS sequence"/>
</dbReference>
<evidence type="ECO:0000313" key="4">
    <source>
        <dbReference type="Proteomes" id="UP000250462"/>
    </source>
</evidence>
<feature type="transmembrane region" description="Helical" evidence="2">
    <location>
        <begin position="430"/>
        <end position="450"/>
    </location>
</feature>
<proteinExistence type="predicted"/>
<comment type="caution">
    <text evidence="3">The sequence shown here is derived from an EMBL/GenBank/DDBJ whole genome shotgun (WGS) entry which is preliminary data.</text>
</comment>
<feature type="region of interest" description="Disordered" evidence="1">
    <location>
        <begin position="107"/>
        <end position="148"/>
    </location>
</feature>
<evidence type="ECO:0000313" key="3">
    <source>
        <dbReference type="EMBL" id="RAW09590.1"/>
    </source>
</evidence>
<keyword evidence="2" id="KW-0472">Membrane</keyword>
<name>A0A329QB12_9ACTN</name>
<feature type="transmembrane region" description="Helical" evidence="2">
    <location>
        <begin position="400"/>
        <end position="424"/>
    </location>
</feature>
<protein>
    <recommendedName>
        <fullName evidence="5">ABC transporter permease</fullName>
    </recommendedName>
</protein>
<evidence type="ECO:0000256" key="1">
    <source>
        <dbReference type="SAM" id="MobiDB-lite"/>
    </source>
</evidence>
<evidence type="ECO:0008006" key="5">
    <source>
        <dbReference type="Google" id="ProtNLM"/>
    </source>
</evidence>
<dbReference type="GO" id="GO:0140359">
    <property type="term" value="F:ABC-type transporter activity"/>
    <property type="evidence" value="ECO:0007669"/>
    <property type="project" value="InterPro"/>
</dbReference>
<feature type="transmembrane region" description="Helical" evidence="2">
    <location>
        <begin position="241"/>
        <end position="261"/>
    </location>
</feature>
<sequence length="462" mass="50337">MCRCRRRDCRVVHLQSCRRRRGYDGDGAGQLPRAHQLCHHGHHHRRQLHRLVHGPVAAGEDPRDARVAAGHTGQRAPGLDSQERGPVRSRRRHRWCARAGNDAVPDDGLPVRRRCRGERLPRGGDVRRRSPHLSRAERSHASCGLAGAGDERKRHCRHLLAGILLGHAAPGRARRGGRGVLAVPHDQHRVWAGLVHAHHDLSPQAHERKDRAVVPQLDRRRVRVVLQRDLRDYRSWSSFKIAVLLFAVITVVATVGTFSFVRGGADAAAGDDDVARQALGIVLFLLAMLPVMVGIPLFSTESLTREKSSGTMASLLATPLTPREICLGKSSAIFLPLLGVTVLAPIVAGVAINLFAIQPVLGEFFFPPSLILTVVVVVPLFFFGLANLTIELSMAGSAELAVAPSYLVGLALLVGVPISTVLGVADPASWSFLLVGLLATAVMWLVVWVASRWLSEERIVLS</sequence>
<keyword evidence="4" id="KW-1185">Reference proteome</keyword>
<feature type="transmembrane region" description="Helical" evidence="2">
    <location>
        <begin position="369"/>
        <end position="388"/>
    </location>
</feature>
<accession>A0A329QB12</accession>